<dbReference type="EMBL" id="PHUF01000003">
    <property type="protein sequence ID" value="PKB19313.1"/>
    <property type="molecule type" value="Genomic_DNA"/>
</dbReference>
<evidence type="ECO:0000256" key="2">
    <source>
        <dbReference type="SAM" id="Phobius"/>
    </source>
</evidence>
<comment type="caution">
    <text evidence="3">The sequence shown here is derived from an EMBL/GenBank/DDBJ whole genome shotgun (WGS) entry which is preliminary data.</text>
</comment>
<keyword evidence="2" id="KW-0472">Membrane</keyword>
<accession>A0A2N0HK37</accession>
<protein>
    <submittedName>
        <fullName evidence="3">LPXTG-motif cell wall-anchored protein</fullName>
    </submittedName>
</protein>
<dbReference type="Proteomes" id="UP000232587">
    <property type="component" value="Unassembled WGS sequence"/>
</dbReference>
<keyword evidence="4" id="KW-1185">Reference proteome</keyword>
<keyword evidence="2" id="KW-1133">Transmembrane helix</keyword>
<feature type="region of interest" description="Disordered" evidence="1">
    <location>
        <begin position="153"/>
        <end position="186"/>
    </location>
</feature>
<sequence>MPAAQPDTGRGLEALALGGMLAALGAGGLFLLTRRRRRTAIVDERAYEPEYRAPVPPRPVRPAVAGPAATTAVADRPVMTFATPTAGAAMVAERSAAQRAEPVAQASLADGPVPSGSDRHKLVEEMVAAQPDSANPFRTAKARRRRARLILQGREQRLQEKAGQPFDFRQYRPSQNADTGREPAFA</sequence>
<proteinExistence type="predicted"/>
<organism evidence="3 4">
    <name type="scientific">Novosphingobium kunmingense</name>
    <dbReference type="NCBI Taxonomy" id="1211806"/>
    <lineage>
        <taxon>Bacteria</taxon>
        <taxon>Pseudomonadati</taxon>
        <taxon>Pseudomonadota</taxon>
        <taxon>Alphaproteobacteria</taxon>
        <taxon>Sphingomonadales</taxon>
        <taxon>Sphingomonadaceae</taxon>
        <taxon>Novosphingobium</taxon>
    </lineage>
</organism>
<dbReference type="AlphaFoldDB" id="A0A2N0HK37"/>
<dbReference type="NCBIfam" id="TIGR01167">
    <property type="entry name" value="LPXTG_anchor"/>
    <property type="match status" value="1"/>
</dbReference>
<evidence type="ECO:0000313" key="3">
    <source>
        <dbReference type="EMBL" id="PKB19313.1"/>
    </source>
</evidence>
<evidence type="ECO:0000256" key="1">
    <source>
        <dbReference type="SAM" id="MobiDB-lite"/>
    </source>
</evidence>
<name>A0A2N0HK37_9SPHN</name>
<keyword evidence="2" id="KW-0812">Transmembrane</keyword>
<evidence type="ECO:0000313" key="4">
    <source>
        <dbReference type="Proteomes" id="UP000232587"/>
    </source>
</evidence>
<reference evidence="3 4" key="1">
    <citation type="submission" date="2017-11" db="EMBL/GenBank/DDBJ databases">
        <title>Genomic Encyclopedia of Type Strains, Phase III (KMG-III): the genomes of soil and plant-associated and newly described type strains.</title>
        <authorList>
            <person name="Whitman W."/>
        </authorList>
    </citation>
    <scope>NUCLEOTIDE SEQUENCE [LARGE SCALE GENOMIC DNA]</scope>
    <source>
        <strain evidence="3 4">CGMCC 1.12274</strain>
    </source>
</reference>
<feature type="transmembrane region" description="Helical" evidence="2">
    <location>
        <begin position="12"/>
        <end position="32"/>
    </location>
</feature>
<gene>
    <name evidence="3" type="ORF">B0I00_1544</name>
</gene>